<dbReference type="OrthoDB" id="8062037at2759"/>
<proteinExistence type="inferred from homology"/>
<keyword evidence="7 9" id="KW-0472">Membrane</keyword>
<evidence type="ECO:0000256" key="9">
    <source>
        <dbReference type="SAM" id="Phobius"/>
    </source>
</evidence>
<keyword evidence="5" id="KW-0862">Zinc</keyword>
<name>A0A2U1MLV6_ARTAN</name>
<accession>A0A2U1MLV6</accession>
<keyword evidence="12" id="KW-1185">Reference proteome</keyword>
<dbReference type="EMBL" id="PKPP01004910">
    <property type="protein sequence ID" value="PWA62243.1"/>
    <property type="molecule type" value="Genomic_DNA"/>
</dbReference>
<evidence type="ECO:0000313" key="11">
    <source>
        <dbReference type="EMBL" id="PWA62243.1"/>
    </source>
</evidence>
<dbReference type="GO" id="GO:0008270">
    <property type="term" value="F:zinc ion binding"/>
    <property type="evidence" value="ECO:0007669"/>
    <property type="project" value="UniProtKB-KW"/>
</dbReference>
<evidence type="ECO:0000259" key="10">
    <source>
        <dbReference type="Pfam" id="PF17123"/>
    </source>
</evidence>
<keyword evidence="3" id="KW-0479">Metal-binding</keyword>
<sequence>MVVPPPPLSLLCIISIVTLYLMICYAVIGFIAKSEVLRVDHTREVDKPPTGLSLEELQKLRSFNHRINEGDEESLSCAICLDDFEDFEVCKRFPSCEHVFHSHCIDLCNVNAWILSHVNNNMGFERVIWSGEEILEHARTAGSFQSTTHEGGERRPRILWKNLNVDVVEALRASVSEEISALVEESDANQMWNTLARIINDATKVWLVGQRDPIQRTGNLGGLTRRCKPKSR</sequence>
<dbReference type="Proteomes" id="UP000245207">
    <property type="component" value="Unassembled WGS sequence"/>
</dbReference>
<evidence type="ECO:0000256" key="1">
    <source>
        <dbReference type="ARBA" id="ARBA00004370"/>
    </source>
</evidence>
<evidence type="ECO:0000313" key="12">
    <source>
        <dbReference type="Proteomes" id="UP000245207"/>
    </source>
</evidence>
<evidence type="ECO:0000256" key="7">
    <source>
        <dbReference type="ARBA" id="ARBA00023136"/>
    </source>
</evidence>
<dbReference type="PANTHER" id="PTHR46539">
    <property type="entry name" value="E3 UBIQUITIN-PROTEIN LIGASE ATL42"/>
    <property type="match status" value="1"/>
</dbReference>
<dbReference type="SUPFAM" id="SSF57850">
    <property type="entry name" value="RING/U-box"/>
    <property type="match status" value="1"/>
</dbReference>
<evidence type="ECO:0000256" key="5">
    <source>
        <dbReference type="ARBA" id="ARBA00022833"/>
    </source>
</evidence>
<protein>
    <submittedName>
        <fullName evidence="11">Zinc finger, RING/FYVE/PHD-type</fullName>
    </submittedName>
</protein>
<feature type="transmembrane region" description="Helical" evidence="9">
    <location>
        <begin position="6"/>
        <end position="28"/>
    </location>
</feature>
<dbReference type="InterPro" id="IPR013083">
    <property type="entry name" value="Znf_RING/FYVE/PHD"/>
</dbReference>
<feature type="domain" description="RING-type" evidence="10">
    <location>
        <begin position="77"/>
        <end position="105"/>
    </location>
</feature>
<comment type="similarity">
    <text evidence="8">Belongs to the RING-type zinc finger family. ATL subfamily.</text>
</comment>
<evidence type="ECO:0000256" key="2">
    <source>
        <dbReference type="ARBA" id="ARBA00022692"/>
    </source>
</evidence>
<dbReference type="PANTHER" id="PTHR46539:SF13">
    <property type="entry name" value="RING-TYPE DOMAIN-CONTAINING PROTEIN"/>
    <property type="match status" value="1"/>
</dbReference>
<keyword evidence="6 9" id="KW-1133">Transmembrane helix</keyword>
<dbReference type="AlphaFoldDB" id="A0A2U1MLV6"/>
<dbReference type="GO" id="GO:0016020">
    <property type="term" value="C:membrane"/>
    <property type="evidence" value="ECO:0007669"/>
    <property type="project" value="UniProtKB-SubCell"/>
</dbReference>
<evidence type="ECO:0000256" key="3">
    <source>
        <dbReference type="ARBA" id="ARBA00022723"/>
    </source>
</evidence>
<evidence type="ECO:0000256" key="8">
    <source>
        <dbReference type="ARBA" id="ARBA00024209"/>
    </source>
</evidence>
<dbReference type="Gene3D" id="3.30.40.10">
    <property type="entry name" value="Zinc/RING finger domain, C3HC4 (zinc finger)"/>
    <property type="match status" value="1"/>
</dbReference>
<dbReference type="Pfam" id="PF17123">
    <property type="entry name" value="zf-RING_11"/>
    <property type="match status" value="1"/>
</dbReference>
<gene>
    <name evidence="11" type="ORF">CTI12_AA366630</name>
</gene>
<comment type="caution">
    <text evidence="11">The sequence shown here is derived from an EMBL/GenBank/DDBJ whole genome shotgun (WGS) entry which is preliminary data.</text>
</comment>
<keyword evidence="2 9" id="KW-0812">Transmembrane</keyword>
<comment type="subcellular location">
    <subcellularLocation>
        <location evidence="1">Membrane</location>
    </subcellularLocation>
</comment>
<keyword evidence="4" id="KW-0863">Zinc-finger</keyword>
<evidence type="ECO:0000256" key="4">
    <source>
        <dbReference type="ARBA" id="ARBA00022771"/>
    </source>
</evidence>
<evidence type="ECO:0000256" key="6">
    <source>
        <dbReference type="ARBA" id="ARBA00022989"/>
    </source>
</evidence>
<organism evidence="11 12">
    <name type="scientific">Artemisia annua</name>
    <name type="common">Sweet wormwood</name>
    <dbReference type="NCBI Taxonomy" id="35608"/>
    <lineage>
        <taxon>Eukaryota</taxon>
        <taxon>Viridiplantae</taxon>
        <taxon>Streptophyta</taxon>
        <taxon>Embryophyta</taxon>
        <taxon>Tracheophyta</taxon>
        <taxon>Spermatophyta</taxon>
        <taxon>Magnoliopsida</taxon>
        <taxon>eudicotyledons</taxon>
        <taxon>Gunneridae</taxon>
        <taxon>Pentapetalae</taxon>
        <taxon>asterids</taxon>
        <taxon>campanulids</taxon>
        <taxon>Asterales</taxon>
        <taxon>Asteraceae</taxon>
        <taxon>Asteroideae</taxon>
        <taxon>Anthemideae</taxon>
        <taxon>Artemisiinae</taxon>
        <taxon>Artemisia</taxon>
    </lineage>
</organism>
<dbReference type="InterPro" id="IPR001841">
    <property type="entry name" value="Znf_RING"/>
</dbReference>
<reference evidence="11 12" key="1">
    <citation type="journal article" date="2018" name="Mol. Plant">
        <title>The genome of Artemisia annua provides insight into the evolution of Asteraceae family and artemisinin biosynthesis.</title>
        <authorList>
            <person name="Shen Q."/>
            <person name="Zhang L."/>
            <person name="Liao Z."/>
            <person name="Wang S."/>
            <person name="Yan T."/>
            <person name="Shi P."/>
            <person name="Liu M."/>
            <person name="Fu X."/>
            <person name="Pan Q."/>
            <person name="Wang Y."/>
            <person name="Lv Z."/>
            <person name="Lu X."/>
            <person name="Zhang F."/>
            <person name="Jiang W."/>
            <person name="Ma Y."/>
            <person name="Chen M."/>
            <person name="Hao X."/>
            <person name="Li L."/>
            <person name="Tang Y."/>
            <person name="Lv G."/>
            <person name="Zhou Y."/>
            <person name="Sun X."/>
            <person name="Brodelius P.E."/>
            <person name="Rose J.K.C."/>
            <person name="Tang K."/>
        </authorList>
    </citation>
    <scope>NUCLEOTIDE SEQUENCE [LARGE SCALE GENOMIC DNA]</scope>
    <source>
        <strain evidence="12">cv. Huhao1</strain>
        <tissue evidence="11">Leaf</tissue>
    </source>
</reference>